<dbReference type="AlphaFoldDB" id="M1M1E4"/>
<evidence type="ECO:0000313" key="10">
    <source>
        <dbReference type="EMBL" id="AGF49094.1"/>
    </source>
</evidence>
<dbReference type="GO" id="GO:0005886">
    <property type="term" value="C:plasma membrane"/>
    <property type="evidence" value="ECO:0007669"/>
    <property type="project" value="UniProtKB-SubCell"/>
</dbReference>
<evidence type="ECO:0000256" key="5">
    <source>
        <dbReference type="ARBA" id="ARBA00022989"/>
    </source>
</evidence>
<evidence type="ECO:0000259" key="9">
    <source>
        <dbReference type="Pfam" id="PF09976"/>
    </source>
</evidence>
<organism evidence="10 11">
    <name type="scientific">Candidatus Kinetoplastidibacterium galati TCC219</name>
    <dbReference type="NCBI Taxonomy" id="1208921"/>
    <lineage>
        <taxon>Bacteria</taxon>
        <taxon>Pseudomonadati</taxon>
        <taxon>Pseudomonadota</taxon>
        <taxon>Betaproteobacteria</taxon>
        <taxon>Candidatus Kinetoplastidibacterium</taxon>
    </lineage>
</organism>
<accession>M1M1E4</accession>
<dbReference type="Pfam" id="PF09976">
    <property type="entry name" value="TPR_21"/>
    <property type="match status" value="1"/>
</dbReference>
<name>M1M1E4_9PROT</name>
<dbReference type="RefSeq" id="WP_015389578.1">
    <property type="nucleotide sequence ID" value="NC_020284.1"/>
</dbReference>
<evidence type="ECO:0000256" key="3">
    <source>
        <dbReference type="ARBA" id="ARBA00022475"/>
    </source>
</evidence>
<dbReference type="OrthoDB" id="8521102at2"/>
<comment type="subcellular location">
    <subcellularLocation>
        <location evidence="2">Cell membrane</location>
    </subcellularLocation>
    <subcellularLocation>
        <location evidence="1">Membrane</location>
        <topology evidence="1">Single-pass membrane protein</topology>
    </subcellularLocation>
</comment>
<dbReference type="STRING" id="1208921.ST1E_0728"/>
<evidence type="ECO:0000256" key="7">
    <source>
        <dbReference type="ARBA" id="ARBA00023186"/>
    </source>
</evidence>
<feature type="domain" description="Ancillary SecYEG translocon subunit/Cell division coordinator CpoB TPR" evidence="9">
    <location>
        <begin position="24"/>
        <end position="205"/>
    </location>
</feature>
<keyword evidence="7" id="KW-0143">Chaperone</keyword>
<dbReference type="PANTHER" id="PTHR38035:SF1">
    <property type="entry name" value="ANCILLARY SECYEG TRANSLOCON SUBUNIT"/>
    <property type="match status" value="1"/>
</dbReference>
<gene>
    <name evidence="10" type="ORF">ST1E_0728</name>
</gene>
<keyword evidence="5 8" id="KW-1133">Transmembrane helix</keyword>
<dbReference type="eggNOG" id="COG2976">
    <property type="taxonomic scope" value="Bacteria"/>
</dbReference>
<evidence type="ECO:0000256" key="1">
    <source>
        <dbReference type="ARBA" id="ARBA00004167"/>
    </source>
</evidence>
<dbReference type="PANTHER" id="PTHR38035">
    <property type="entry name" value="UPF0070 PROTEIN YFGM"/>
    <property type="match status" value="1"/>
</dbReference>
<evidence type="ECO:0000256" key="2">
    <source>
        <dbReference type="ARBA" id="ARBA00004236"/>
    </source>
</evidence>
<dbReference type="EMBL" id="CP003806">
    <property type="protein sequence ID" value="AGF49094.1"/>
    <property type="molecule type" value="Genomic_DNA"/>
</dbReference>
<evidence type="ECO:0000256" key="6">
    <source>
        <dbReference type="ARBA" id="ARBA00023136"/>
    </source>
</evidence>
<dbReference type="HOGENOM" id="CLU_084785_1_1_4"/>
<keyword evidence="3" id="KW-1003">Cell membrane</keyword>
<keyword evidence="11" id="KW-1185">Reference proteome</keyword>
<dbReference type="GO" id="GO:0044877">
    <property type="term" value="F:protein-containing complex binding"/>
    <property type="evidence" value="ECO:0007669"/>
    <property type="project" value="InterPro"/>
</dbReference>
<dbReference type="KEGG" id="kga:ST1E_0728"/>
<evidence type="ECO:0000256" key="8">
    <source>
        <dbReference type="SAM" id="Phobius"/>
    </source>
</evidence>
<keyword evidence="4 8" id="KW-0812">Transmembrane</keyword>
<evidence type="ECO:0000256" key="4">
    <source>
        <dbReference type="ARBA" id="ARBA00022692"/>
    </source>
</evidence>
<evidence type="ECO:0000313" key="11">
    <source>
        <dbReference type="Proteomes" id="UP000011658"/>
    </source>
</evidence>
<dbReference type="PATRIC" id="fig|1208921.3.peg.378"/>
<dbReference type="InterPro" id="IPR018704">
    <property type="entry name" value="SecYEG/CpoB_TPR"/>
</dbReference>
<reference evidence="10 11" key="1">
    <citation type="journal article" date="2013" name="Genome Biol. Evol.">
        <title>Genome evolution and phylogenomic analysis of candidatus kinetoplastibacterium, the betaproteobacterial endosymbionts of strigomonas and angomonas.</title>
        <authorList>
            <person name="Alves J.M."/>
            <person name="Serrano M.G."/>
            <person name="Maia da Silva F."/>
            <person name="Voegtly L.J."/>
            <person name="Matveyev A.V."/>
            <person name="Teixeira M.M."/>
            <person name="Camargo E.P."/>
            <person name="Buck G.A."/>
        </authorList>
    </citation>
    <scope>NUCLEOTIDE SEQUENCE [LARGE SCALE GENOMIC DNA]</scope>
    <source>
        <strain evidence="10 11">TCC219</strain>
    </source>
</reference>
<feature type="transmembrane region" description="Helical" evidence="8">
    <location>
        <begin position="20"/>
        <end position="38"/>
    </location>
</feature>
<keyword evidence="6 8" id="KW-0472">Membrane</keyword>
<proteinExistence type="predicted"/>
<dbReference type="Proteomes" id="UP000011658">
    <property type="component" value="Chromosome"/>
</dbReference>
<dbReference type="InterPro" id="IPR026039">
    <property type="entry name" value="YfgM"/>
</dbReference>
<sequence length="209" mass="24204">MSDLTQKNYFLNSFIGNKIVRISIICFLLIAVISSFAWKSHSKKRLERSMEYFEVLNKNLNLDTVDVNKVKYIMNMLRDKYPNTNYAYLGSLLVARALHDNGDSQGAYDELKWIHDNSNSILMKSISSLRISCLLLDQCKYRESIAYLENPIDSFFTLFADKKGDVFFAQNNINDAIYWWSKAMESIEENDPLLPIIQSKIDSVGFYNS</sequence>
<protein>
    <recommendedName>
        <fullName evidence="9">Ancillary SecYEG translocon subunit/Cell division coordinator CpoB TPR domain-containing protein</fullName>
    </recommendedName>
</protein>